<evidence type="ECO:0000313" key="3">
    <source>
        <dbReference type="Proteomes" id="UP000823892"/>
    </source>
</evidence>
<dbReference type="EMBL" id="DWUY01000283">
    <property type="protein sequence ID" value="HJD29811.1"/>
    <property type="molecule type" value="Genomic_DNA"/>
</dbReference>
<reference evidence="2" key="2">
    <citation type="submission" date="2021-04" db="EMBL/GenBank/DDBJ databases">
        <authorList>
            <person name="Gilroy R."/>
        </authorList>
    </citation>
    <scope>NUCLEOTIDE SEQUENCE</scope>
    <source>
        <strain evidence="2">ChiBcec6-4105</strain>
    </source>
</reference>
<feature type="transmembrane region" description="Helical" evidence="1">
    <location>
        <begin position="28"/>
        <end position="49"/>
    </location>
</feature>
<organism evidence="2 3">
    <name type="scientific">Candidatus Blautia avicola</name>
    <dbReference type="NCBI Taxonomy" id="2838483"/>
    <lineage>
        <taxon>Bacteria</taxon>
        <taxon>Bacillati</taxon>
        <taxon>Bacillota</taxon>
        <taxon>Clostridia</taxon>
        <taxon>Lachnospirales</taxon>
        <taxon>Lachnospiraceae</taxon>
        <taxon>Blautia</taxon>
    </lineage>
</organism>
<dbReference type="AlphaFoldDB" id="A0A9D2QXH7"/>
<gene>
    <name evidence="2" type="ORF">H9914_12580</name>
</gene>
<keyword evidence="1" id="KW-1133">Transmembrane helix</keyword>
<keyword evidence="1" id="KW-0472">Membrane</keyword>
<dbReference type="Proteomes" id="UP000823892">
    <property type="component" value="Unassembled WGS sequence"/>
</dbReference>
<accession>A0A9D2QXH7</accession>
<proteinExistence type="predicted"/>
<reference evidence="2" key="1">
    <citation type="journal article" date="2021" name="PeerJ">
        <title>Extensive microbial diversity within the chicken gut microbiome revealed by metagenomics and culture.</title>
        <authorList>
            <person name="Gilroy R."/>
            <person name="Ravi A."/>
            <person name="Getino M."/>
            <person name="Pursley I."/>
            <person name="Horton D.L."/>
            <person name="Alikhan N.F."/>
            <person name="Baker D."/>
            <person name="Gharbi K."/>
            <person name="Hall N."/>
            <person name="Watson M."/>
            <person name="Adriaenssens E.M."/>
            <person name="Foster-Nyarko E."/>
            <person name="Jarju S."/>
            <person name="Secka A."/>
            <person name="Antonio M."/>
            <person name="Oren A."/>
            <person name="Chaudhuri R.R."/>
            <person name="La Ragione R."/>
            <person name="Hildebrand F."/>
            <person name="Pallen M.J."/>
        </authorList>
    </citation>
    <scope>NUCLEOTIDE SEQUENCE</scope>
    <source>
        <strain evidence="2">ChiBcec6-4105</strain>
    </source>
</reference>
<sequence length="75" mass="8897">MHRTSITEALLGTVVLFNTVFEMPEEPMIWQIFSWLVVFVILIWFIETARDWENRIKKKVRRAGTQTDSNSLSRL</sequence>
<evidence type="ECO:0000256" key="1">
    <source>
        <dbReference type="SAM" id="Phobius"/>
    </source>
</evidence>
<protein>
    <submittedName>
        <fullName evidence="2">Uncharacterized protein</fullName>
    </submittedName>
</protein>
<comment type="caution">
    <text evidence="2">The sequence shown here is derived from an EMBL/GenBank/DDBJ whole genome shotgun (WGS) entry which is preliminary data.</text>
</comment>
<evidence type="ECO:0000313" key="2">
    <source>
        <dbReference type="EMBL" id="HJD29811.1"/>
    </source>
</evidence>
<keyword evidence="1" id="KW-0812">Transmembrane</keyword>
<name>A0A9D2QXH7_9FIRM</name>